<feature type="transmembrane region" description="Helical" evidence="9">
    <location>
        <begin position="181"/>
        <end position="199"/>
    </location>
</feature>
<dbReference type="Proteomes" id="UP001595791">
    <property type="component" value="Unassembled WGS sequence"/>
</dbReference>
<evidence type="ECO:0000313" key="12">
    <source>
        <dbReference type="Proteomes" id="UP001595791"/>
    </source>
</evidence>
<evidence type="ECO:0000259" key="10">
    <source>
        <dbReference type="PROSITE" id="PS51012"/>
    </source>
</evidence>
<dbReference type="PROSITE" id="PS51012">
    <property type="entry name" value="ABC_TM2"/>
    <property type="match status" value="1"/>
</dbReference>
<keyword evidence="8 9" id="KW-0472">Membrane</keyword>
<keyword evidence="5 9" id="KW-0812">Transmembrane</keyword>
<keyword evidence="12" id="KW-1185">Reference proteome</keyword>
<dbReference type="EMBL" id="JBHSBU010000002">
    <property type="protein sequence ID" value="MFC4161831.1"/>
    <property type="molecule type" value="Genomic_DNA"/>
</dbReference>
<sequence length="266" mass="29744">MQARLQRWYGLRFLVGQLALREVAQRYRGSWLGGLWAILTPLLMLGVYTWVFSSVFQARWSEGSGGSEADFALNVFAGMLFLQFFSDNVARAPGLVTSNGNYVKKVVFPLAILPCVSLLSSLTHFLIGLAIWGTFYFYVHQTLHATLLYLPLVMLPLLLLTLGLSWFLAATGAYVRDIGQGVQMLMTLLTFVSPVFYPLDRLPESMRGWLLFNPLSFPIEQGRAVMIQGLTPDWAGLGIYALVGLVAVVIGYRWFNFTRPGFADVL</sequence>
<name>A0ABV8MXU3_9NEIS</name>
<keyword evidence="7" id="KW-0625">Polysaccharide transport</keyword>
<keyword evidence="3 9" id="KW-0813">Transport</keyword>
<evidence type="ECO:0000256" key="4">
    <source>
        <dbReference type="ARBA" id="ARBA00022475"/>
    </source>
</evidence>
<gene>
    <name evidence="11" type="ORF">ACFOW7_21055</name>
</gene>
<comment type="subcellular location">
    <subcellularLocation>
        <location evidence="9">Cell inner membrane</location>
        <topology evidence="9">Multi-pass membrane protein</topology>
    </subcellularLocation>
    <subcellularLocation>
        <location evidence="1">Cell membrane</location>
        <topology evidence="1">Multi-pass membrane protein</topology>
    </subcellularLocation>
</comment>
<dbReference type="InterPro" id="IPR013525">
    <property type="entry name" value="ABC2_TM"/>
</dbReference>
<keyword evidence="7" id="KW-0762">Sugar transport</keyword>
<dbReference type="Pfam" id="PF01061">
    <property type="entry name" value="ABC2_membrane"/>
    <property type="match status" value="1"/>
</dbReference>
<proteinExistence type="inferred from homology"/>
<keyword evidence="4 9" id="KW-1003">Cell membrane</keyword>
<evidence type="ECO:0000256" key="8">
    <source>
        <dbReference type="ARBA" id="ARBA00023136"/>
    </source>
</evidence>
<protein>
    <recommendedName>
        <fullName evidence="9">Transport permease protein</fullName>
    </recommendedName>
</protein>
<feature type="transmembrane region" description="Helical" evidence="9">
    <location>
        <begin position="31"/>
        <end position="51"/>
    </location>
</feature>
<evidence type="ECO:0000256" key="1">
    <source>
        <dbReference type="ARBA" id="ARBA00004651"/>
    </source>
</evidence>
<evidence type="ECO:0000256" key="5">
    <source>
        <dbReference type="ARBA" id="ARBA00022692"/>
    </source>
</evidence>
<feature type="transmembrane region" description="Helical" evidence="9">
    <location>
        <begin position="234"/>
        <end position="255"/>
    </location>
</feature>
<feature type="transmembrane region" description="Helical" evidence="9">
    <location>
        <begin position="110"/>
        <end position="135"/>
    </location>
</feature>
<evidence type="ECO:0000256" key="6">
    <source>
        <dbReference type="ARBA" id="ARBA00022989"/>
    </source>
</evidence>
<evidence type="ECO:0000313" key="11">
    <source>
        <dbReference type="EMBL" id="MFC4161831.1"/>
    </source>
</evidence>
<evidence type="ECO:0000256" key="7">
    <source>
        <dbReference type="ARBA" id="ARBA00023047"/>
    </source>
</evidence>
<accession>A0ABV8MXU3</accession>
<feature type="transmembrane region" description="Helical" evidence="9">
    <location>
        <begin position="147"/>
        <end position="169"/>
    </location>
</feature>
<feature type="transmembrane region" description="Helical" evidence="9">
    <location>
        <begin position="71"/>
        <end position="90"/>
    </location>
</feature>
<dbReference type="RefSeq" id="WP_378168397.1">
    <property type="nucleotide sequence ID" value="NZ_JBHSBU010000002.1"/>
</dbReference>
<dbReference type="InterPro" id="IPR047817">
    <property type="entry name" value="ABC2_TM_bact-type"/>
</dbReference>
<keyword evidence="6 9" id="KW-1133">Transmembrane helix</keyword>
<evidence type="ECO:0000256" key="2">
    <source>
        <dbReference type="ARBA" id="ARBA00007783"/>
    </source>
</evidence>
<dbReference type="PANTHER" id="PTHR30413:SF10">
    <property type="entry name" value="CAPSULE POLYSACCHARIDE EXPORT INNER-MEMBRANE PROTEIN CTRC"/>
    <property type="match status" value="1"/>
</dbReference>
<comment type="caution">
    <text evidence="11">The sequence shown here is derived from an EMBL/GenBank/DDBJ whole genome shotgun (WGS) entry which is preliminary data.</text>
</comment>
<feature type="domain" description="ABC transmembrane type-2" evidence="10">
    <location>
        <begin position="32"/>
        <end position="258"/>
    </location>
</feature>
<evidence type="ECO:0000256" key="9">
    <source>
        <dbReference type="RuleBase" id="RU361157"/>
    </source>
</evidence>
<organism evidence="11 12">
    <name type="scientific">Chitinimonas lacunae</name>
    <dbReference type="NCBI Taxonomy" id="1963018"/>
    <lineage>
        <taxon>Bacteria</taxon>
        <taxon>Pseudomonadati</taxon>
        <taxon>Pseudomonadota</taxon>
        <taxon>Betaproteobacteria</taxon>
        <taxon>Neisseriales</taxon>
        <taxon>Chitinibacteraceae</taxon>
        <taxon>Chitinimonas</taxon>
    </lineage>
</organism>
<dbReference type="PANTHER" id="PTHR30413">
    <property type="entry name" value="INNER MEMBRANE TRANSPORT PERMEASE"/>
    <property type="match status" value="1"/>
</dbReference>
<reference evidence="12" key="1">
    <citation type="journal article" date="2019" name="Int. J. Syst. Evol. Microbiol.">
        <title>The Global Catalogue of Microorganisms (GCM) 10K type strain sequencing project: providing services to taxonomists for standard genome sequencing and annotation.</title>
        <authorList>
            <consortium name="The Broad Institute Genomics Platform"/>
            <consortium name="The Broad Institute Genome Sequencing Center for Infectious Disease"/>
            <person name="Wu L."/>
            <person name="Ma J."/>
        </authorList>
    </citation>
    <scope>NUCLEOTIDE SEQUENCE [LARGE SCALE GENOMIC DNA]</scope>
    <source>
        <strain evidence="12">LMG 29894</strain>
    </source>
</reference>
<evidence type="ECO:0000256" key="3">
    <source>
        <dbReference type="ARBA" id="ARBA00022448"/>
    </source>
</evidence>
<comment type="similarity">
    <text evidence="2 9">Belongs to the ABC-2 integral membrane protein family.</text>
</comment>